<gene>
    <name evidence="11" type="ORF">EJN90_02430</name>
</gene>
<dbReference type="AlphaFoldDB" id="A0A3S9H8E6"/>
<feature type="transmembrane region" description="Helical" evidence="9">
    <location>
        <begin position="72"/>
        <end position="90"/>
    </location>
</feature>
<organism evidence="11 12">
    <name type="scientific">Jeotgalibaca ciconiae</name>
    <dbReference type="NCBI Taxonomy" id="2496265"/>
    <lineage>
        <taxon>Bacteria</taxon>
        <taxon>Bacillati</taxon>
        <taxon>Bacillota</taxon>
        <taxon>Bacilli</taxon>
        <taxon>Lactobacillales</taxon>
        <taxon>Carnobacteriaceae</taxon>
        <taxon>Jeotgalibaca</taxon>
    </lineage>
</organism>
<feature type="domain" description="ABC transmembrane type-1" evidence="10">
    <location>
        <begin position="93"/>
        <end position="272"/>
    </location>
</feature>
<proteinExistence type="inferred from homology"/>
<dbReference type="Gene3D" id="3.40.190.100">
    <property type="entry name" value="Glycine betaine-binding periplasmic protein, domain 2"/>
    <property type="match status" value="1"/>
</dbReference>
<evidence type="ECO:0000256" key="3">
    <source>
        <dbReference type="ARBA" id="ARBA00022475"/>
    </source>
</evidence>
<evidence type="ECO:0000256" key="7">
    <source>
        <dbReference type="ARBA" id="ARBA00035642"/>
    </source>
</evidence>
<dbReference type="GO" id="GO:0043190">
    <property type="term" value="C:ATP-binding cassette (ABC) transporter complex"/>
    <property type="evidence" value="ECO:0007669"/>
    <property type="project" value="InterPro"/>
</dbReference>
<dbReference type="GO" id="GO:0015226">
    <property type="term" value="F:carnitine transmembrane transporter activity"/>
    <property type="evidence" value="ECO:0007669"/>
    <property type="project" value="TreeGrafter"/>
</dbReference>
<dbReference type="Pfam" id="PF04069">
    <property type="entry name" value="OpuAC"/>
    <property type="match status" value="1"/>
</dbReference>
<dbReference type="Gene3D" id="1.10.3720.10">
    <property type="entry name" value="MetI-like"/>
    <property type="match status" value="1"/>
</dbReference>
<evidence type="ECO:0000256" key="8">
    <source>
        <dbReference type="ARBA" id="ARBA00035652"/>
    </source>
</evidence>
<feature type="transmembrane region" description="Helical" evidence="9">
    <location>
        <begin position="140"/>
        <end position="167"/>
    </location>
</feature>
<keyword evidence="3" id="KW-1003">Cell membrane</keyword>
<dbReference type="SUPFAM" id="SSF161098">
    <property type="entry name" value="MetI-like"/>
    <property type="match status" value="1"/>
</dbReference>
<reference evidence="12" key="1">
    <citation type="submission" date="2018-12" db="EMBL/GenBank/DDBJ databases">
        <title>Complete genome sequencing of Jeotgalibaca sp. H21T32.</title>
        <authorList>
            <person name="Bae J.-W."/>
            <person name="Lee S.-Y."/>
        </authorList>
    </citation>
    <scope>NUCLEOTIDE SEQUENCE [LARGE SCALE GENOMIC DNA]</scope>
    <source>
        <strain evidence="12">H21T32</strain>
    </source>
</reference>
<keyword evidence="5 9" id="KW-1133">Transmembrane helix</keyword>
<dbReference type="Gene3D" id="3.40.190.10">
    <property type="entry name" value="Periplasmic binding protein-like II"/>
    <property type="match status" value="1"/>
</dbReference>
<dbReference type="PROSITE" id="PS50928">
    <property type="entry name" value="ABC_TM1"/>
    <property type="match status" value="1"/>
</dbReference>
<keyword evidence="12" id="KW-1185">Reference proteome</keyword>
<dbReference type="GO" id="GO:0015871">
    <property type="term" value="P:choline transport"/>
    <property type="evidence" value="ECO:0007669"/>
    <property type="project" value="TreeGrafter"/>
</dbReference>
<feature type="transmembrane region" description="Helical" evidence="9">
    <location>
        <begin position="293"/>
        <end position="314"/>
    </location>
</feature>
<evidence type="ECO:0000256" key="2">
    <source>
        <dbReference type="ARBA" id="ARBA00022448"/>
    </source>
</evidence>
<evidence type="ECO:0000256" key="5">
    <source>
        <dbReference type="ARBA" id="ARBA00022989"/>
    </source>
</evidence>
<dbReference type="GO" id="GO:0031460">
    <property type="term" value="P:glycine betaine transport"/>
    <property type="evidence" value="ECO:0007669"/>
    <property type="project" value="TreeGrafter"/>
</dbReference>
<evidence type="ECO:0000313" key="12">
    <source>
        <dbReference type="Proteomes" id="UP000273326"/>
    </source>
</evidence>
<dbReference type="SUPFAM" id="SSF53850">
    <property type="entry name" value="Periplasmic binding protein-like II"/>
    <property type="match status" value="1"/>
</dbReference>
<feature type="transmembrane region" description="Helical" evidence="9">
    <location>
        <begin position="96"/>
        <end position="119"/>
    </location>
</feature>
<feature type="transmembrane region" description="Helical" evidence="9">
    <location>
        <begin position="251"/>
        <end position="272"/>
    </location>
</feature>
<dbReference type="PANTHER" id="PTHR47737">
    <property type="entry name" value="GLYCINE BETAINE/PROLINE BETAINE TRANSPORT SYSTEM PERMEASE PROTEIN PROW"/>
    <property type="match status" value="1"/>
</dbReference>
<dbReference type="GO" id="GO:0005275">
    <property type="term" value="F:amine transmembrane transporter activity"/>
    <property type="evidence" value="ECO:0007669"/>
    <property type="project" value="TreeGrafter"/>
</dbReference>
<comment type="similarity">
    <text evidence="7">In the C-terminal section; belongs to the OsmX family.</text>
</comment>
<accession>A0A3S9H8E6</accession>
<dbReference type="Pfam" id="PF00528">
    <property type="entry name" value="BPD_transp_1"/>
    <property type="match status" value="1"/>
</dbReference>
<sequence length="572" mass="62613">MDFLQMPLPVAELVDGLTRWLTNTFSGLFSFIQMIGEAMMNGMTGVLLMFPPLLFIILLTVFMFFMSRKKIGLTVFTLVGLLFIYNQGLWNNLMNTVTLVIAASLISIVIGIPLGILMAKNKIALDIITPILDFMQTMPAFVYLIPAVAFFGIGMVPGVFASVIFALPPTVRFTNLGIRQVPTDLTEASESFGSTGWQKLFKLELPLAKETIFAGINQTTMLALSMVVTASMIGAPGLGEGVLTALQRAEIGSGFVSGVSLVILAIIIDRITQNLNQPRRALSPAKAKQKRRVTLIGAVTAILLILGGSVYFAVTQDSSKNVSLASMQWDSEMASANVVAEVLEDLGYNVSITYLDNAVMWNSVATGESDATVAPWLPTTQGALYERYGDQMMDLGPNLIGAQNGLAVPTYMDIDSIEDLTDEAGKNIVGIEPGAGITELAQQLPQIYDNLSDWKIGTSSTGAMTVELGQAIENQEDIIVTGWTPHWMFADYDLKFLEDPLNAMGEIEEIRTFTRDGFDEDMPEVYQVLDNFHWTVEDMQSVMLDMSEGLDPKTAARNWIESNPEKVAEWIE</sequence>
<dbReference type="CDD" id="cd13639">
    <property type="entry name" value="PBP2_OpuAC_like"/>
    <property type="match status" value="1"/>
</dbReference>
<dbReference type="InterPro" id="IPR035906">
    <property type="entry name" value="MetI-like_sf"/>
</dbReference>
<name>A0A3S9H8E6_9LACT</name>
<comment type="similarity">
    <text evidence="9">Belongs to the binding-protein-dependent transport system permease family.</text>
</comment>
<evidence type="ECO:0000259" key="10">
    <source>
        <dbReference type="PROSITE" id="PS50928"/>
    </source>
</evidence>
<dbReference type="InterPro" id="IPR007210">
    <property type="entry name" value="ABC_Gly_betaine_transp_sub-bd"/>
</dbReference>
<keyword evidence="2 9" id="KW-0813">Transport</keyword>
<dbReference type="Proteomes" id="UP000273326">
    <property type="component" value="Chromosome"/>
</dbReference>
<evidence type="ECO:0000256" key="1">
    <source>
        <dbReference type="ARBA" id="ARBA00004141"/>
    </source>
</evidence>
<comment type="subcellular location">
    <subcellularLocation>
        <location evidence="9">Cell membrane</location>
        <topology evidence="9">Multi-pass membrane protein</topology>
    </subcellularLocation>
    <subcellularLocation>
        <location evidence="1">Membrane</location>
        <topology evidence="1">Multi-pass membrane protein</topology>
    </subcellularLocation>
</comment>
<dbReference type="OrthoDB" id="9787902at2"/>
<evidence type="ECO:0000256" key="6">
    <source>
        <dbReference type="ARBA" id="ARBA00023136"/>
    </source>
</evidence>
<feature type="transmembrane region" description="Helical" evidence="9">
    <location>
        <begin position="46"/>
        <end position="65"/>
    </location>
</feature>
<dbReference type="EMBL" id="CP034465">
    <property type="protein sequence ID" value="AZP03618.1"/>
    <property type="molecule type" value="Genomic_DNA"/>
</dbReference>
<dbReference type="FunFam" id="1.10.3720.10:FF:000001">
    <property type="entry name" value="Glycine betaine ABC transporter, permease"/>
    <property type="match status" value="1"/>
</dbReference>
<comment type="similarity">
    <text evidence="8">In the N-terminal section; belongs to the binding-protein-dependent transport system permease family.</text>
</comment>
<dbReference type="RefSeq" id="WP_126108709.1">
    <property type="nucleotide sequence ID" value="NZ_CP034465.1"/>
</dbReference>
<evidence type="ECO:0000313" key="11">
    <source>
        <dbReference type="EMBL" id="AZP03618.1"/>
    </source>
</evidence>
<dbReference type="InterPro" id="IPR000515">
    <property type="entry name" value="MetI-like"/>
</dbReference>
<keyword evidence="4 9" id="KW-0812">Transmembrane</keyword>
<dbReference type="KEGG" id="jeh:EJN90_02430"/>
<evidence type="ECO:0000256" key="9">
    <source>
        <dbReference type="RuleBase" id="RU363032"/>
    </source>
</evidence>
<dbReference type="CDD" id="cd06261">
    <property type="entry name" value="TM_PBP2"/>
    <property type="match status" value="1"/>
</dbReference>
<evidence type="ECO:0000256" key="4">
    <source>
        <dbReference type="ARBA" id="ARBA00022692"/>
    </source>
</evidence>
<dbReference type="PANTHER" id="PTHR47737:SF1">
    <property type="entry name" value="GLYCINE BETAINE_PROLINE BETAINE TRANSPORT SYSTEM PERMEASE PROTEIN PROW"/>
    <property type="match status" value="1"/>
</dbReference>
<protein>
    <submittedName>
        <fullName evidence="11">ABC transporter permease subunit</fullName>
    </submittedName>
</protein>
<keyword evidence="6 9" id="KW-0472">Membrane</keyword>